<keyword evidence="1" id="KW-1133">Transmembrane helix</keyword>
<dbReference type="Proteomes" id="UP000231259">
    <property type="component" value="Unassembled WGS sequence"/>
</dbReference>
<keyword evidence="1" id="KW-0472">Membrane</keyword>
<name>A0A2G8RCR2_9RHOB</name>
<organism evidence="2 3">
    <name type="scientific">Puniceibacterium antarcticum</name>
    <dbReference type="NCBI Taxonomy" id="1206336"/>
    <lineage>
        <taxon>Bacteria</taxon>
        <taxon>Pseudomonadati</taxon>
        <taxon>Pseudomonadota</taxon>
        <taxon>Alphaproteobacteria</taxon>
        <taxon>Rhodobacterales</taxon>
        <taxon>Paracoccaceae</taxon>
        <taxon>Puniceibacterium</taxon>
    </lineage>
</organism>
<keyword evidence="3" id="KW-1185">Reference proteome</keyword>
<comment type="caution">
    <text evidence="2">The sequence shown here is derived from an EMBL/GenBank/DDBJ whole genome shotgun (WGS) entry which is preliminary data.</text>
</comment>
<evidence type="ECO:0008006" key="4">
    <source>
        <dbReference type="Google" id="ProtNLM"/>
    </source>
</evidence>
<gene>
    <name evidence="2" type="ORF">P775_14335</name>
</gene>
<evidence type="ECO:0000313" key="2">
    <source>
        <dbReference type="EMBL" id="PIL19322.1"/>
    </source>
</evidence>
<feature type="transmembrane region" description="Helical" evidence="1">
    <location>
        <begin position="17"/>
        <end position="37"/>
    </location>
</feature>
<dbReference type="EMBL" id="AWWI01000100">
    <property type="protein sequence ID" value="PIL19322.1"/>
    <property type="molecule type" value="Genomic_DNA"/>
</dbReference>
<keyword evidence="1" id="KW-0812">Transmembrane</keyword>
<accession>A0A2G8RCR2</accession>
<dbReference type="AlphaFoldDB" id="A0A2G8RCR2"/>
<sequence length="197" mass="22734">MAMSGVASEAAGLDLRLLVPLVAALCAFVAWVGRIWYEGWQDNRRRARAQDNLVRALYAEIDFNTRDMEEFLEKSPSEAVLRDKMTADPNLVPHITDARHTEIYRCRISELHTVKHETLRRMVHFYGVLEKIKVQIDADNYPSYKTLSIEGRMNAVLVIIRTAERARDFGQDILDDMAEDYVALGLTRFDRSFRSRL</sequence>
<protein>
    <recommendedName>
        <fullName evidence="4">DUF4760 domain-containing protein</fullName>
    </recommendedName>
</protein>
<evidence type="ECO:0000313" key="3">
    <source>
        <dbReference type="Proteomes" id="UP000231259"/>
    </source>
</evidence>
<proteinExistence type="predicted"/>
<reference evidence="2 3" key="1">
    <citation type="submission" date="2013-09" db="EMBL/GenBank/DDBJ databases">
        <title>Genome sequencing of Phaeobacter antarcticus sp. nov. SM1211.</title>
        <authorList>
            <person name="Zhang X.-Y."/>
            <person name="Liu C."/>
            <person name="Chen X.-L."/>
            <person name="Xie B.-B."/>
            <person name="Qin Q.-L."/>
            <person name="Rong J.-C."/>
            <person name="Zhang Y.-Z."/>
        </authorList>
    </citation>
    <scope>NUCLEOTIDE SEQUENCE [LARGE SCALE GENOMIC DNA]</scope>
    <source>
        <strain evidence="2 3">SM1211</strain>
    </source>
</reference>
<evidence type="ECO:0000256" key="1">
    <source>
        <dbReference type="SAM" id="Phobius"/>
    </source>
</evidence>